<keyword evidence="2" id="KW-1185">Reference proteome</keyword>
<dbReference type="EMBL" id="JAGPYM010000011">
    <property type="protein sequence ID" value="KAH6889373.1"/>
    <property type="molecule type" value="Genomic_DNA"/>
</dbReference>
<evidence type="ECO:0000313" key="1">
    <source>
        <dbReference type="EMBL" id="KAH6889373.1"/>
    </source>
</evidence>
<accession>A0A9P9AP84</accession>
<organism evidence="1 2">
    <name type="scientific">Thelonectria olida</name>
    <dbReference type="NCBI Taxonomy" id="1576542"/>
    <lineage>
        <taxon>Eukaryota</taxon>
        <taxon>Fungi</taxon>
        <taxon>Dikarya</taxon>
        <taxon>Ascomycota</taxon>
        <taxon>Pezizomycotina</taxon>
        <taxon>Sordariomycetes</taxon>
        <taxon>Hypocreomycetidae</taxon>
        <taxon>Hypocreales</taxon>
        <taxon>Nectriaceae</taxon>
        <taxon>Thelonectria</taxon>
    </lineage>
</organism>
<protein>
    <submittedName>
        <fullName evidence="1">Uncharacterized protein</fullName>
    </submittedName>
</protein>
<evidence type="ECO:0000313" key="2">
    <source>
        <dbReference type="Proteomes" id="UP000777438"/>
    </source>
</evidence>
<comment type="caution">
    <text evidence="1">The sequence shown here is derived from an EMBL/GenBank/DDBJ whole genome shotgun (WGS) entry which is preliminary data.</text>
</comment>
<sequence length="637" mass="71711">MIDSLVQADPVVCLETLPTVVLDQICELLVADSRAGICSLSLTSLSCAAVSRRFRLRCIHLKITDGAHLAQDVKHLDAAIGPLGEYSSHLRQLKLSGLMRTTDDPRVQPQLLHPPKGYSANFEHFVKFPPEDIARAENESGFQLPPEGTRRKINDLWRPLSEFITRLSLKDLIYACKAQVPRCLLDALHQHSPLTRLHMHTFPIRSLRRPDELPDNIDADEHILLTSPCVTHIVFKYLRYHYGPSQVSKNAVLESILASIAPNLRHLSIRESVLGLEPEHQNMRLVQIPWHRPSSDSSDPGTAISKVGLKTLLCNPDIVEDVLDRIHVEELEVLRIQLPVPRYQLRRLVHVAEALEFKSLSEFSIMVGSLRDNTSSELDSQLGLLLRALPPLTRLELYGNIGTNAMSAIWDCHGDSLKTLELEPLIQYPGIVDGAFSLGDVRYSVARLSKLERLETTIRRPWSTEGGQEDVQAFRTLGQFPKLRRLVLNLDVSVPDASPPGPQETGSQLRASTFRDALLRSATDSSLSREIFEAIRGDCGTLEYLEIFVQNADHIGDGWWDSEAADVLSFISPGWICEKKSGREVTVREMEGSRSDGDILEHDFEDRHDLRAVWDKIWPGNGPDRRWDWSSFPLTRT</sequence>
<name>A0A9P9AP84_9HYPO</name>
<dbReference type="Proteomes" id="UP000777438">
    <property type="component" value="Unassembled WGS sequence"/>
</dbReference>
<proteinExistence type="predicted"/>
<dbReference type="InterPro" id="IPR032675">
    <property type="entry name" value="LRR_dom_sf"/>
</dbReference>
<reference evidence="1 2" key="1">
    <citation type="journal article" date="2021" name="Nat. Commun.">
        <title>Genetic determinants of endophytism in the Arabidopsis root mycobiome.</title>
        <authorList>
            <person name="Mesny F."/>
            <person name="Miyauchi S."/>
            <person name="Thiergart T."/>
            <person name="Pickel B."/>
            <person name="Atanasova L."/>
            <person name="Karlsson M."/>
            <person name="Huettel B."/>
            <person name="Barry K.W."/>
            <person name="Haridas S."/>
            <person name="Chen C."/>
            <person name="Bauer D."/>
            <person name="Andreopoulos W."/>
            <person name="Pangilinan J."/>
            <person name="LaButti K."/>
            <person name="Riley R."/>
            <person name="Lipzen A."/>
            <person name="Clum A."/>
            <person name="Drula E."/>
            <person name="Henrissat B."/>
            <person name="Kohler A."/>
            <person name="Grigoriev I.V."/>
            <person name="Martin F.M."/>
            <person name="Hacquard S."/>
        </authorList>
    </citation>
    <scope>NUCLEOTIDE SEQUENCE [LARGE SCALE GENOMIC DNA]</scope>
    <source>
        <strain evidence="1 2">MPI-CAGE-CH-0241</strain>
    </source>
</reference>
<gene>
    <name evidence="1" type="ORF">B0T10DRAFT_606693</name>
</gene>
<dbReference type="AlphaFoldDB" id="A0A9P9AP84"/>
<dbReference type="Gene3D" id="3.80.10.10">
    <property type="entry name" value="Ribonuclease Inhibitor"/>
    <property type="match status" value="1"/>
</dbReference>
<dbReference type="OrthoDB" id="3945550at2759"/>